<dbReference type="Proteomes" id="UP000241404">
    <property type="component" value="Unassembled WGS sequence"/>
</dbReference>
<dbReference type="PANTHER" id="PTHR12526:SF638">
    <property type="entry name" value="SPORE COAT PROTEIN SA"/>
    <property type="match status" value="1"/>
</dbReference>
<feature type="domain" description="Glycosyl transferase family 1" evidence="1">
    <location>
        <begin position="202"/>
        <end position="347"/>
    </location>
</feature>
<reference evidence="2 3" key="1">
    <citation type="submission" date="2018-03" db="EMBL/GenBank/DDBJ databases">
        <title>Whole genome sequencing of Histamine producing bacteria.</title>
        <authorList>
            <person name="Butler K."/>
        </authorList>
    </citation>
    <scope>NUCLEOTIDE SEQUENCE [LARGE SCALE GENOMIC DNA]</scope>
    <source>
        <strain evidence="2 3">BT-6</strain>
    </source>
</reference>
<dbReference type="EMBL" id="PYMM01000007">
    <property type="protein sequence ID" value="PSU16459.1"/>
    <property type="molecule type" value="Genomic_DNA"/>
</dbReference>
<dbReference type="GO" id="GO:1901135">
    <property type="term" value="P:carbohydrate derivative metabolic process"/>
    <property type="evidence" value="ECO:0007669"/>
    <property type="project" value="UniProtKB-ARBA"/>
</dbReference>
<dbReference type="RefSeq" id="WP_065172447.1">
    <property type="nucleotide sequence ID" value="NZ_LZFH01000067.1"/>
</dbReference>
<protein>
    <submittedName>
        <fullName evidence="2">Glycosyltransferase</fullName>
    </submittedName>
</protein>
<dbReference type="AlphaFoldDB" id="A0ABD6X3X1"/>
<accession>A0ABD6X3X1</accession>
<dbReference type="Pfam" id="PF00534">
    <property type="entry name" value="Glycos_transf_1"/>
    <property type="match status" value="1"/>
</dbReference>
<gene>
    <name evidence="2" type="ORF">CTM90_12335</name>
</gene>
<proteinExistence type="predicted"/>
<dbReference type="Gene3D" id="3.40.50.2000">
    <property type="entry name" value="Glycogen Phosphorylase B"/>
    <property type="match status" value="2"/>
</dbReference>
<dbReference type="InterPro" id="IPR001296">
    <property type="entry name" value="Glyco_trans_1"/>
</dbReference>
<name>A0ABD6X3X1_PHODM</name>
<comment type="caution">
    <text evidence="2">The sequence shown here is derived from an EMBL/GenBank/DDBJ whole genome shotgun (WGS) entry which is preliminary data.</text>
</comment>
<organism evidence="2 3">
    <name type="scientific">Photobacterium damselae</name>
    <dbReference type="NCBI Taxonomy" id="38293"/>
    <lineage>
        <taxon>Bacteria</taxon>
        <taxon>Pseudomonadati</taxon>
        <taxon>Pseudomonadota</taxon>
        <taxon>Gammaproteobacteria</taxon>
        <taxon>Vibrionales</taxon>
        <taxon>Vibrionaceae</taxon>
        <taxon>Photobacterium</taxon>
    </lineage>
</organism>
<evidence type="ECO:0000313" key="3">
    <source>
        <dbReference type="Proteomes" id="UP000241404"/>
    </source>
</evidence>
<sequence>MKRILFVTHNLKGGGIQKITLDTARYYVNQGNDVSILALEKGIDFQIDFPCHYSVLPLHKFFISHPFSALYFAFYKIFLRNIFPQSELLWGAHLYKKLFNSYLKEQLPFDAIFINGARSMNRLHTINQKNVVYSLHLPHVLTHKDNFYYDYLFKTLFRNKKVFTVSDFIRTPINIKAQRLGVKFNDLVTIYNPCDKNILLNKADEEINFNGNFILAVGRLSRQKRFDILIDAYKKSGLKTKLIILGEGNQRESLEHQIQKLNLTEDVILKGFDSNPFKWMKRCDYFVLSSDVEGFVLVINEALACGAPVITTDCGPVTEILTGELKKGIVPKQDIEQLANKMKEFAISPIYPSDSAIDKLSFKVITKEQLKLAEK</sequence>
<dbReference type="SUPFAM" id="SSF53756">
    <property type="entry name" value="UDP-Glycosyltransferase/glycogen phosphorylase"/>
    <property type="match status" value="1"/>
</dbReference>
<evidence type="ECO:0000313" key="2">
    <source>
        <dbReference type="EMBL" id="PSU16459.1"/>
    </source>
</evidence>
<dbReference type="PANTHER" id="PTHR12526">
    <property type="entry name" value="GLYCOSYLTRANSFERASE"/>
    <property type="match status" value="1"/>
</dbReference>
<dbReference type="CDD" id="cd03811">
    <property type="entry name" value="GT4_GT28_WabH-like"/>
    <property type="match status" value="1"/>
</dbReference>
<evidence type="ECO:0000259" key="1">
    <source>
        <dbReference type="Pfam" id="PF00534"/>
    </source>
</evidence>